<reference evidence="1 2" key="1">
    <citation type="submission" date="2014-03" db="EMBL/GenBank/DDBJ databases">
        <title>The draft genome sequence of Thioclava dalianensis DLFJ1-1.</title>
        <authorList>
            <person name="Lai Q."/>
            <person name="Shao Z."/>
        </authorList>
    </citation>
    <scope>NUCLEOTIDE SEQUENCE [LARGE SCALE GENOMIC DNA]</scope>
    <source>
        <strain evidence="1 2">DLFJ1-1</strain>
    </source>
</reference>
<dbReference type="STRING" id="1185766.SAMN05216224_1081"/>
<name>A0A074TG40_9RHOB</name>
<evidence type="ECO:0000313" key="2">
    <source>
        <dbReference type="Proteomes" id="UP000027725"/>
    </source>
</evidence>
<proteinExistence type="predicted"/>
<protein>
    <submittedName>
        <fullName evidence="1">Uncharacterized protein</fullName>
    </submittedName>
</protein>
<dbReference type="eggNOG" id="COG0582">
    <property type="taxonomic scope" value="Bacteria"/>
</dbReference>
<dbReference type="Proteomes" id="UP000027725">
    <property type="component" value="Unassembled WGS sequence"/>
</dbReference>
<gene>
    <name evidence="1" type="ORF">DL1_16550</name>
</gene>
<evidence type="ECO:0000313" key="1">
    <source>
        <dbReference type="EMBL" id="KEP68023.1"/>
    </source>
</evidence>
<comment type="caution">
    <text evidence="1">The sequence shown here is derived from an EMBL/GenBank/DDBJ whole genome shotgun (WGS) entry which is preliminary data.</text>
</comment>
<keyword evidence="2" id="KW-1185">Reference proteome</keyword>
<organism evidence="1 2">
    <name type="scientific">Thioclava dalianensis</name>
    <dbReference type="NCBI Taxonomy" id="1185766"/>
    <lineage>
        <taxon>Bacteria</taxon>
        <taxon>Pseudomonadati</taxon>
        <taxon>Pseudomonadota</taxon>
        <taxon>Alphaproteobacteria</taxon>
        <taxon>Rhodobacterales</taxon>
        <taxon>Paracoccaceae</taxon>
        <taxon>Thioclava</taxon>
    </lineage>
</organism>
<dbReference type="AlphaFoldDB" id="A0A074TG40"/>
<dbReference type="EMBL" id="JHEH01000050">
    <property type="protein sequence ID" value="KEP68023.1"/>
    <property type="molecule type" value="Genomic_DNA"/>
</dbReference>
<sequence>MSRKISAESDFVMQEIIEHGITMEEGRLWLAEVIREERARIDRNNMMRRVSDRDPASEIAADDRVRRCWAHIARHGIHAPPPDDADPMQLLNFEFFREELTSHARGYQNLKKFKELTGREVLSALGKMTLLDLMIAGRNAAWNEDRSESQLCKSLLATLPDEVPLGSGLR</sequence>
<accession>A0A074TG40</accession>